<dbReference type="KEGG" id="csy:CENSYa_0308"/>
<evidence type="ECO:0000313" key="1">
    <source>
        <dbReference type="EMBL" id="ABK76945.1"/>
    </source>
</evidence>
<dbReference type="Proteomes" id="UP000000758">
    <property type="component" value="Chromosome"/>
</dbReference>
<dbReference type="HOGENOM" id="CLU_1514546_0_0_2"/>
<accession>A0RUC8</accession>
<evidence type="ECO:0000313" key="2">
    <source>
        <dbReference type="Proteomes" id="UP000000758"/>
    </source>
</evidence>
<dbReference type="EMBL" id="DP000238">
    <property type="protein sequence ID" value="ABK76945.1"/>
    <property type="molecule type" value="Genomic_DNA"/>
</dbReference>
<keyword evidence="2" id="KW-1185">Reference proteome</keyword>
<gene>
    <name evidence="1" type="ordered locus">CENSYa_0308</name>
</gene>
<dbReference type="AlphaFoldDB" id="A0RUC8"/>
<name>A0RUC8_CENSY</name>
<dbReference type="PATRIC" id="fig|414004.10.peg.274"/>
<organism evidence="1 2">
    <name type="scientific">Cenarchaeum symbiosum (strain A)</name>
    <dbReference type="NCBI Taxonomy" id="414004"/>
    <lineage>
        <taxon>Archaea</taxon>
        <taxon>Nitrososphaerota</taxon>
        <taxon>Candidatus Cenarchaeales</taxon>
        <taxon>Candidatus Cenarchaeaceae</taxon>
        <taxon>Candidatus Cenarchaeum</taxon>
    </lineage>
</organism>
<reference evidence="1 2" key="1">
    <citation type="journal article" date="2006" name="Proc. Natl. Acad. Sci. U.S.A.">
        <title>Genomic analysis of the uncultivated marine crenarchaeote Cenarchaeum symbiosum.</title>
        <authorList>
            <person name="Hallam S.J."/>
            <person name="Konstantinidis K.T."/>
            <person name="Putnam N."/>
            <person name="Schleper C."/>
            <person name="Watanabe Y."/>
            <person name="Sugahara J."/>
            <person name="Preston C."/>
            <person name="de la Torre J."/>
            <person name="Richardson P.M."/>
            <person name="DeLong E.F."/>
        </authorList>
    </citation>
    <scope>NUCLEOTIDE SEQUENCE [LARGE SCALE GENOMIC DNA]</scope>
    <source>
        <strain evidence="2">A</strain>
    </source>
</reference>
<dbReference type="EnsemblBacteria" id="ABK76945">
    <property type="protein sequence ID" value="ABK76945"/>
    <property type="gene ID" value="CENSYa_0308"/>
</dbReference>
<protein>
    <submittedName>
        <fullName evidence="1">Uncharacterized protein</fullName>
    </submittedName>
</protein>
<dbReference type="STRING" id="414004.CENSYa_0308"/>
<proteinExistence type="predicted"/>
<sequence>MSSSGVSPWELEVAYGYFVAMFAVRQEELEPDPDFISVLKIEIPVQFSQEFFDWFGFRRWDKIKSLFKEMKRRRGSRKAIKLQLIFAGSPSVTFVADAMDKGLYDNSIEKIDFVLELLPYHLGPGRLPANTTDVSYRYDGDARRWRFGSATADGAEYEFKGEGWKKVS</sequence>